<reference evidence="1" key="2">
    <citation type="journal article" date="2017" name="Nat. Commun.">
        <title>Single-virus genomics reveals hidden cosmopolitan and abundant viruses.</title>
        <authorList>
            <person name="Martinez-Hernandez F."/>
            <person name="Fornas O."/>
            <person name="Lluesma Gomez M."/>
            <person name="Bolduc B."/>
            <person name="de la Cruz Pena M.J."/>
            <person name="Martinez J.M."/>
            <person name="Anton J."/>
            <person name="Gasol J.M."/>
            <person name="Rosselli R."/>
            <person name="Rodriguez-Valera F."/>
            <person name="Sullivan M.B."/>
            <person name="Acinas S.G."/>
            <person name="Martinez-Garcia M."/>
        </authorList>
    </citation>
    <scope>NUCLEOTIDE SEQUENCE</scope>
</reference>
<reference evidence="1" key="1">
    <citation type="submission" date="2016-10" db="EMBL/GenBank/DDBJ databases">
        <authorList>
            <person name="Varghese N."/>
        </authorList>
    </citation>
    <scope>NUCLEOTIDE SEQUENCE</scope>
</reference>
<accession>A0A218MLR7</accession>
<name>A0A218MLR7_9VIRU</name>
<proteinExistence type="predicted"/>
<organism evidence="1">
    <name type="scientific">uncultured virus</name>
    <dbReference type="NCBI Taxonomy" id="340016"/>
    <lineage>
        <taxon>Viruses</taxon>
        <taxon>environmental samples</taxon>
    </lineage>
</organism>
<sequence>MNTILLKVQQYLDSVSKNPSKLDGKLVEEFGEACKNALLKQFQEERKSKFELRMSNVGRPLCQLQMEAKGIKGEGQPYSNKMRNTFGDLIEALAIFVMKSAGVNVKNEQKKVTYKFNGDSIEGRQDVEIDEKIWDIKSASPYSFEKKFGEAGGFTEVVKEDSFGYASQGFLYGESQKKNFGGWIAINKSTGEWTICETPQEHSEYKKKALDTAKQNVKAIKEGKPFKKCFNDIPETFRSKPTGNRVLGFVCSYCPYKLPCWGSDKLQLLPQQQSKGKNPKWVWYTSVTNPKEETEEFNGG</sequence>
<dbReference type="Gene3D" id="3.90.320.10">
    <property type="match status" value="1"/>
</dbReference>
<dbReference type="EMBL" id="KY052823">
    <property type="protein sequence ID" value="ASF00236.1"/>
    <property type="molecule type" value="Genomic_DNA"/>
</dbReference>
<evidence type="ECO:0000313" key="1">
    <source>
        <dbReference type="EMBL" id="ASF00236.1"/>
    </source>
</evidence>
<protein>
    <submittedName>
        <fullName evidence="1">Uncharacterized protein</fullName>
    </submittedName>
</protein>
<dbReference type="InterPro" id="IPR011604">
    <property type="entry name" value="PDDEXK-like_dom_sf"/>
</dbReference>